<name>A0A9E8SMU0_9BACT</name>
<gene>
    <name evidence="1" type="ORF">ON006_11230</name>
</gene>
<evidence type="ECO:0000313" key="2">
    <source>
        <dbReference type="Proteomes" id="UP001164653"/>
    </source>
</evidence>
<dbReference type="KEGG" id="dpf:ON006_11230"/>
<dbReference type="Proteomes" id="UP001164653">
    <property type="component" value="Chromosome"/>
</dbReference>
<protein>
    <submittedName>
        <fullName evidence="1">Uncharacterized protein</fullName>
    </submittedName>
</protein>
<dbReference type="EMBL" id="CP112998">
    <property type="protein sequence ID" value="WAC14508.1"/>
    <property type="molecule type" value="Genomic_DNA"/>
</dbReference>
<dbReference type="RefSeq" id="WP_244819877.1">
    <property type="nucleotide sequence ID" value="NZ_CP112998.1"/>
</dbReference>
<dbReference type="AlphaFoldDB" id="A0A9E8SMU0"/>
<sequence>MNFFQKIFSTTTPTENRTAGPDRVQMIKENTDKLWQYLDETLDFYNSLACPCAFPRFRQIVGLDCVDFRKSFYASETEGFISLAGKHFQIQEISGGDENSNQLWTCNTCASTFHCGWSDFSIHVNRTFLKTLELKTTDIGADATLPIPLFVGLFGHTFPDQSSILPVDYGTFTTYIRALKSDVAI</sequence>
<accession>A0A9E8SMU0</accession>
<organism evidence="1 2">
    <name type="scientific">Dyadobacter pollutisoli</name>
    <dbReference type="NCBI Taxonomy" id="2910158"/>
    <lineage>
        <taxon>Bacteria</taxon>
        <taxon>Pseudomonadati</taxon>
        <taxon>Bacteroidota</taxon>
        <taxon>Cytophagia</taxon>
        <taxon>Cytophagales</taxon>
        <taxon>Spirosomataceae</taxon>
        <taxon>Dyadobacter</taxon>
    </lineage>
</organism>
<keyword evidence="2" id="KW-1185">Reference proteome</keyword>
<evidence type="ECO:0000313" key="1">
    <source>
        <dbReference type="EMBL" id="WAC14508.1"/>
    </source>
</evidence>
<proteinExistence type="predicted"/>
<reference evidence="1" key="1">
    <citation type="submission" date="2022-11" db="EMBL/GenBank/DDBJ databases">
        <title>Dyadobacter pollutisoli sp. nov., isolated from plastic dumped soil.</title>
        <authorList>
            <person name="Kim J.M."/>
            <person name="Kim K.R."/>
            <person name="Lee J.K."/>
            <person name="Hao L."/>
            <person name="Jeon C.O."/>
        </authorList>
    </citation>
    <scope>NUCLEOTIDE SEQUENCE</scope>
    <source>
        <strain evidence="1">U1</strain>
    </source>
</reference>